<dbReference type="InterPro" id="IPR027417">
    <property type="entry name" value="P-loop_NTPase"/>
</dbReference>
<comment type="similarity">
    <text evidence="6 7">Belongs to the TRAFAC class myosin-kinesin ATPase superfamily. Kinesin family.</text>
</comment>
<protein>
    <recommendedName>
        <fullName evidence="7">Kinesin-like protein</fullName>
    </recommendedName>
</protein>
<evidence type="ECO:0000256" key="6">
    <source>
        <dbReference type="PROSITE-ProRule" id="PRU00283"/>
    </source>
</evidence>
<organism evidence="9 10">
    <name type="scientific">Pseudocohnilembus persalinus</name>
    <name type="common">Ciliate</name>
    <dbReference type="NCBI Taxonomy" id="266149"/>
    <lineage>
        <taxon>Eukaryota</taxon>
        <taxon>Sar</taxon>
        <taxon>Alveolata</taxon>
        <taxon>Ciliophora</taxon>
        <taxon>Intramacronucleata</taxon>
        <taxon>Oligohymenophorea</taxon>
        <taxon>Scuticociliatia</taxon>
        <taxon>Philasterida</taxon>
        <taxon>Pseudocohnilembidae</taxon>
        <taxon>Pseudocohnilembus</taxon>
    </lineage>
</organism>
<comment type="caution">
    <text evidence="9">The sequence shown here is derived from an EMBL/GenBank/DDBJ whole genome shotgun (WGS) entry which is preliminary data.</text>
</comment>
<evidence type="ECO:0000256" key="5">
    <source>
        <dbReference type="ARBA" id="ARBA00023175"/>
    </source>
</evidence>
<gene>
    <name evidence="9" type="ORF">PPERSA_09096</name>
</gene>
<dbReference type="Pfam" id="PF00225">
    <property type="entry name" value="Kinesin"/>
    <property type="match status" value="1"/>
</dbReference>
<dbReference type="PROSITE" id="PS00411">
    <property type="entry name" value="KINESIN_MOTOR_1"/>
    <property type="match status" value="1"/>
</dbReference>
<dbReference type="EMBL" id="LDAU01000092">
    <property type="protein sequence ID" value="KRX06694.1"/>
    <property type="molecule type" value="Genomic_DNA"/>
</dbReference>
<keyword evidence="10" id="KW-1185">Reference proteome</keyword>
<dbReference type="InParanoid" id="A0A0V0QWV5"/>
<dbReference type="OrthoDB" id="3176171at2759"/>
<dbReference type="Gene3D" id="3.40.850.10">
    <property type="entry name" value="Kinesin motor domain"/>
    <property type="match status" value="1"/>
</dbReference>
<keyword evidence="3 6" id="KW-0067">ATP-binding</keyword>
<dbReference type="GO" id="GO:0003777">
    <property type="term" value="F:microtubule motor activity"/>
    <property type="evidence" value="ECO:0007669"/>
    <property type="project" value="InterPro"/>
</dbReference>
<proteinExistence type="inferred from homology"/>
<accession>A0A0V0QWV5</accession>
<sequence>MTPNKEIKNQTEKSNQQSKTRFNGKFTYLINKNTTYKKILLTKEEQEKYFVFDHIFEPATTQDQLYKLSGQHILDSVFQGINGTIMAYGQTGSGKTYTIFGTKQSIDQIIFQENLNQQQYQQYIPKNIGFAFRVIDDIFTRIQTNSEMKQYKIKISLMEIYMENIIDLLSFTKNNQQSQNNLLQQKKEYLQIREDKEQGVFVEGLIKFPVKSLKDANQLIAQAIKQRINQQTSMNRYSSRSHALIQITLIQRWVEDEYNQGYTKHHTSKSMLTIVDLAGNERLGKTSSQGLRLEETKNINKSISALGNCIAALAQESKSNNLGKKNSLLPNQHIPFRDSKLTRILSENLCGNSSTSIIACVSPTSTNYEETYNSLLFASRAMLIKVQANKKSNYKIKQLQEQLTSKNQEQDLI</sequence>
<keyword evidence="1 7" id="KW-0493">Microtubule</keyword>
<reference evidence="9 10" key="1">
    <citation type="journal article" date="2015" name="Sci. Rep.">
        <title>Genome of the facultative scuticociliatosis pathogen Pseudocohnilembus persalinus provides insight into its virulence through horizontal gene transfer.</title>
        <authorList>
            <person name="Xiong J."/>
            <person name="Wang G."/>
            <person name="Cheng J."/>
            <person name="Tian M."/>
            <person name="Pan X."/>
            <person name="Warren A."/>
            <person name="Jiang C."/>
            <person name="Yuan D."/>
            <person name="Miao W."/>
        </authorList>
    </citation>
    <scope>NUCLEOTIDE SEQUENCE [LARGE SCALE GENOMIC DNA]</scope>
    <source>
        <strain evidence="9">36N120E</strain>
    </source>
</reference>
<evidence type="ECO:0000256" key="1">
    <source>
        <dbReference type="ARBA" id="ARBA00022701"/>
    </source>
</evidence>
<dbReference type="Proteomes" id="UP000054937">
    <property type="component" value="Unassembled WGS sequence"/>
</dbReference>
<evidence type="ECO:0000256" key="3">
    <source>
        <dbReference type="ARBA" id="ARBA00022840"/>
    </source>
</evidence>
<evidence type="ECO:0000313" key="9">
    <source>
        <dbReference type="EMBL" id="KRX06694.1"/>
    </source>
</evidence>
<dbReference type="InterPro" id="IPR001752">
    <property type="entry name" value="Kinesin_motor_dom"/>
</dbReference>
<dbReference type="InterPro" id="IPR036961">
    <property type="entry name" value="Kinesin_motor_dom_sf"/>
</dbReference>
<evidence type="ECO:0000256" key="4">
    <source>
        <dbReference type="ARBA" id="ARBA00023054"/>
    </source>
</evidence>
<keyword evidence="2 6" id="KW-0547">Nucleotide-binding</keyword>
<dbReference type="PRINTS" id="PR00380">
    <property type="entry name" value="KINESINHEAVY"/>
</dbReference>
<dbReference type="SUPFAM" id="SSF52540">
    <property type="entry name" value="P-loop containing nucleoside triphosphate hydrolases"/>
    <property type="match status" value="1"/>
</dbReference>
<dbReference type="InterPro" id="IPR019821">
    <property type="entry name" value="Kinesin_motor_CS"/>
</dbReference>
<dbReference type="GO" id="GO:0005524">
    <property type="term" value="F:ATP binding"/>
    <property type="evidence" value="ECO:0007669"/>
    <property type="project" value="UniProtKB-UniRule"/>
</dbReference>
<dbReference type="CDD" id="cd00106">
    <property type="entry name" value="KISc"/>
    <property type="match status" value="1"/>
</dbReference>
<keyword evidence="4" id="KW-0175">Coiled coil</keyword>
<dbReference type="AlphaFoldDB" id="A0A0V0QWV5"/>
<dbReference type="GO" id="GO:0005874">
    <property type="term" value="C:microtubule"/>
    <property type="evidence" value="ECO:0007669"/>
    <property type="project" value="UniProtKB-KW"/>
</dbReference>
<dbReference type="OMA" id="HIFEPAT"/>
<feature type="domain" description="Kinesin motor" evidence="8">
    <location>
        <begin position="1"/>
        <end position="384"/>
    </location>
</feature>
<dbReference type="PANTHER" id="PTHR47968">
    <property type="entry name" value="CENTROMERE PROTEIN E"/>
    <property type="match status" value="1"/>
</dbReference>
<name>A0A0V0QWV5_PSEPJ</name>
<keyword evidence="5 6" id="KW-0505">Motor protein</keyword>
<evidence type="ECO:0000313" key="10">
    <source>
        <dbReference type="Proteomes" id="UP000054937"/>
    </source>
</evidence>
<dbReference type="GO" id="GO:0007018">
    <property type="term" value="P:microtubule-based movement"/>
    <property type="evidence" value="ECO:0007669"/>
    <property type="project" value="InterPro"/>
</dbReference>
<evidence type="ECO:0000256" key="2">
    <source>
        <dbReference type="ARBA" id="ARBA00022741"/>
    </source>
</evidence>
<dbReference type="PANTHER" id="PTHR47968:SF36">
    <property type="entry name" value="KINESIN HEAVY CHAIN ISOFORM X1"/>
    <property type="match status" value="1"/>
</dbReference>
<evidence type="ECO:0000259" key="8">
    <source>
        <dbReference type="PROSITE" id="PS50067"/>
    </source>
</evidence>
<dbReference type="PROSITE" id="PS50067">
    <property type="entry name" value="KINESIN_MOTOR_2"/>
    <property type="match status" value="1"/>
</dbReference>
<keyword evidence="9" id="KW-0378">Hydrolase</keyword>
<dbReference type="SMART" id="SM00129">
    <property type="entry name" value="KISc"/>
    <property type="match status" value="1"/>
</dbReference>
<dbReference type="GO" id="GO:0008017">
    <property type="term" value="F:microtubule binding"/>
    <property type="evidence" value="ECO:0007669"/>
    <property type="project" value="InterPro"/>
</dbReference>
<dbReference type="InterPro" id="IPR027640">
    <property type="entry name" value="Kinesin-like_fam"/>
</dbReference>
<evidence type="ECO:0000256" key="7">
    <source>
        <dbReference type="RuleBase" id="RU000394"/>
    </source>
</evidence>
<dbReference type="GO" id="GO:0016787">
    <property type="term" value="F:hydrolase activity"/>
    <property type="evidence" value="ECO:0007669"/>
    <property type="project" value="UniProtKB-KW"/>
</dbReference>
<feature type="binding site" evidence="6">
    <location>
        <begin position="89"/>
        <end position="96"/>
    </location>
    <ligand>
        <name>ATP</name>
        <dbReference type="ChEBI" id="CHEBI:30616"/>
    </ligand>
</feature>